<evidence type="ECO:0000259" key="2">
    <source>
        <dbReference type="Pfam" id="PF13635"/>
    </source>
</evidence>
<name>A0A2A9DR30_9CORY</name>
<dbReference type="Proteomes" id="UP000221653">
    <property type="component" value="Unassembled WGS sequence"/>
</dbReference>
<dbReference type="OrthoDB" id="128089at2"/>
<accession>A0A2A9DR30</accession>
<dbReference type="SUPFAM" id="SSF52540">
    <property type="entry name" value="P-loop containing nucleoside triphosphate hydrolases"/>
    <property type="match status" value="1"/>
</dbReference>
<evidence type="ECO:0000313" key="4">
    <source>
        <dbReference type="Proteomes" id="UP000221653"/>
    </source>
</evidence>
<dbReference type="STRING" id="1724.GCA_001044175_01952"/>
<evidence type="ECO:0000313" key="3">
    <source>
        <dbReference type="EMBL" id="PFG29044.1"/>
    </source>
</evidence>
<protein>
    <recommendedName>
        <fullName evidence="5">AAA+ ATPase domain-containing protein</fullName>
    </recommendedName>
</protein>
<evidence type="ECO:0000259" key="1">
    <source>
        <dbReference type="Pfam" id="PF13173"/>
    </source>
</evidence>
<dbReference type="AlphaFoldDB" id="A0A2A9DR30"/>
<dbReference type="EMBL" id="PDJF01000001">
    <property type="protein sequence ID" value="PFG29044.1"/>
    <property type="molecule type" value="Genomic_DNA"/>
</dbReference>
<dbReference type="PANTHER" id="PTHR43566:SF2">
    <property type="entry name" value="DUF4143 DOMAIN-CONTAINING PROTEIN"/>
    <property type="match status" value="1"/>
</dbReference>
<dbReference type="InterPro" id="IPR027417">
    <property type="entry name" value="P-loop_NTPase"/>
</dbReference>
<keyword evidence="4" id="KW-1185">Reference proteome</keyword>
<comment type="caution">
    <text evidence="3">The sequence shown here is derived from an EMBL/GenBank/DDBJ whole genome shotgun (WGS) entry which is preliminary data.</text>
</comment>
<feature type="domain" description="DUF4143" evidence="2">
    <location>
        <begin position="210"/>
        <end position="369"/>
    </location>
</feature>
<dbReference type="InterPro" id="IPR041682">
    <property type="entry name" value="AAA_14"/>
</dbReference>
<organism evidence="3 4">
    <name type="scientific">Corynebacterium renale</name>
    <dbReference type="NCBI Taxonomy" id="1724"/>
    <lineage>
        <taxon>Bacteria</taxon>
        <taxon>Bacillati</taxon>
        <taxon>Actinomycetota</taxon>
        <taxon>Actinomycetes</taxon>
        <taxon>Mycobacteriales</taxon>
        <taxon>Corynebacteriaceae</taxon>
        <taxon>Corynebacterium</taxon>
    </lineage>
</organism>
<feature type="domain" description="AAA" evidence="1">
    <location>
        <begin position="24"/>
        <end position="142"/>
    </location>
</feature>
<dbReference type="Pfam" id="PF13173">
    <property type="entry name" value="AAA_14"/>
    <property type="match status" value="1"/>
</dbReference>
<dbReference type="InterPro" id="IPR025420">
    <property type="entry name" value="DUF4143"/>
</dbReference>
<dbReference type="PANTHER" id="PTHR43566">
    <property type="entry name" value="CONSERVED PROTEIN"/>
    <property type="match status" value="1"/>
</dbReference>
<sequence>MFTIEGEVPRHNTLEAQDILDYAPLLVVQGARQVGKTTLMRQALESRDGLFLTLDDAATRTAALQDPRGFVEQAPDRTLVIDEAQRVPELALALKAAIDSDRRAGRWAITGSSDLLRLPGVSDSLAGRAESLTVWPLSQGEMRRHERPEDWVCAVVHNPDSFSATPYRDVDAEVREAVIRGGYPEPLKRDKERAVERWFMSYAQRLATHDAQQLTQRGDFSHHLDSLLRIISSQGQAELVKAKLARSLAISETALAEYLSLLDQMYLVDSLPAWGIGYSGRVVRKPKISLADTGFATTFTGLTMEKSRLVGGMELFGATLEAFVAGELRKQQGWSRLRYRLFHFRQREQEVDIVIELNDARLVLVEVKSARDVDQRAWRNMELLMEKLGDRVMAGVVLYMGDGVHTVRRPAGRIQILPVSSLWKHAY</sequence>
<reference evidence="3 4" key="1">
    <citation type="submission" date="2017-10" db="EMBL/GenBank/DDBJ databases">
        <title>Sequencing the genomes of 1000 actinobacteria strains.</title>
        <authorList>
            <person name="Klenk H.-P."/>
        </authorList>
    </citation>
    <scope>NUCLEOTIDE SEQUENCE [LARGE SCALE GENOMIC DNA]</scope>
    <source>
        <strain evidence="3 4">DSM 20688</strain>
    </source>
</reference>
<dbReference type="Pfam" id="PF13635">
    <property type="entry name" value="DUF4143"/>
    <property type="match status" value="1"/>
</dbReference>
<gene>
    <name evidence="3" type="ORF">ATK06_2177</name>
</gene>
<proteinExistence type="predicted"/>
<evidence type="ECO:0008006" key="5">
    <source>
        <dbReference type="Google" id="ProtNLM"/>
    </source>
</evidence>